<sequence>MKFLIAGYGSIGRRHLRNLQLCGENDLFLLRSHQSTLPEDEIRHIPVVTDIEEALKQKPDGVIIANPTAFHLDAAIPAARAGCSILMEKPISNSLERISELKTALSDGKGKLLMGFQYRFHPGLIKARELMGSGSIGRPLYFRVSWGEYLPGWHPWEDYRKSYSARSDLGGGAALTLCHPLDYIRWLFGEVSMLWGFSGKISDLEISVDDLAEIGLQLDNGMVGTVHLDYFRRPGNNEMEVVGSDGVLHWDNQTGIVTIHKTTLPSEQTFQQQEGFERNWLFLDEMRHFIAVTKGEADPSCTLDDGVITEQMVIALKHSWNEKRMIPIAEVKALV</sequence>
<dbReference type="EMBL" id="DF968180">
    <property type="protein sequence ID" value="GAP39541.1"/>
    <property type="molecule type" value="Genomic_DNA"/>
</dbReference>
<dbReference type="Gene3D" id="3.30.360.10">
    <property type="entry name" value="Dihydrodipicolinate Reductase, domain 2"/>
    <property type="match status" value="1"/>
</dbReference>
<dbReference type="Gene3D" id="3.40.50.720">
    <property type="entry name" value="NAD(P)-binding Rossmann-like Domain"/>
    <property type="match status" value="1"/>
</dbReference>
<evidence type="ECO:0000259" key="1">
    <source>
        <dbReference type="Pfam" id="PF01408"/>
    </source>
</evidence>
<name>A0A0K8PA75_9CHLR</name>
<dbReference type="Pfam" id="PF01408">
    <property type="entry name" value="GFO_IDH_MocA"/>
    <property type="match status" value="1"/>
</dbReference>
<dbReference type="RefSeq" id="WP_062278066.1">
    <property type="nucleotide sequence ID" value="NZ_DF968180.1"/>
</dbReference>
<dbReference type="AlphaFoldDB" id="A0A0K8PA75"/>
<dbReference type="InterPro" id="IPR055170">
    <property type="entry name" value="GFO_IDH_MocA-like_dom"/>
</dbReference>
<dbReference type="STRING" id="1678840.ATC1_1271"/>
<dbReference type="OrthoDB" id="9815825at2"/>
<gene>
    <name evidence="3" type="ORF">ATC1_1271</name>
</gene>
<dbReference type="InterPro" id="IPR051450">
    <property type="entry name" value="Gfo/Idh/MocA_Oxidoreductases"/>
</dbReference>
<dbReference type="InterPro" id="IPR000683">
    <property type="entry name" value="Gfo/Idh/MocA-like_OxRdtase_N"/>
</dbReference>
<dbReference type="InterPro" id="IPR036291">
    <property type="entry name" value="NAD(P)-bd_dom_sf"/>
</dbReference>
<keyword evidence="4" id="KW-1185">Reference proteome</keyword>
<dbReference type="GO" id="GO:0000166">
    <property type="term" value="F:nucleotide binding"/>
    <property type="evidence" value="ECO:0007669"/>
    <property type="project" value="InterPro"/>
</dbReference>
<evidence type="ECO:0000313" key="4">
    <source>
        <dbReference type="Proteomes" id="UP000053370"/>
    </source>
</evidence>
<dbReference type="PANTHER" id="PTHR43377">
    <property type="entry name" value="BILIVERDIN REDUCTASE A"/>
    <property type="match status" value="1"/>
</dbReference>
<accession>A0A0K8PA75</accession>
<evidence type="ECO:0000313" key="3">
    <source>
        <dbReference type="EMBL" id="GAP39541.1"/>
    </source>
</evidence>
<feature type="domain" description="Gfo/Idh/MocA-like oxidoreductase N-terminal" evidence="1">
    <location>
        <begin position="2"/>
        <end position="114"/>
    </location>
</feature>
<proteinExistence type="predicted"/>
<dbReference type="PANTHER" id="PTHR43377:SF1">
    <property type="entry name" value="BILIVERDIN REDUCTASE A"/>
    <property type="match status" value="1"/>
</dbReference>
<dbReference type="SUPFAM" id="SSF55347">
    <property type="entry name" value="Glyceraldehyde-3-phosphate dehydrogenase-like, C-terminal domain"/>
    <property type="match status" value="1"/>
</dbReference>
<feature type="domain" description="GFO/IDH/MocA-like oxidoreductase" evidence="2">
    <location>
        <begin position="126"/>
        <end position="248"/>
    </location>
</feature>
<reference evidence="3" key="1">
    <citation type="journal article" date="2015" name="Genome Announc.">
        <title>Draft Genome Sequence of Anaerolineae Strain TC1, a Novel Isolate from a Methanogenic Wastewater Treatment System.</title>
        <authorList>
            <person name="Matsuura N."/>
            <person name="Tourlousse D.M."/>
            <person name="Sun L."/>
            <person name="Toyonaga M."/>
            <person name="Kuroda K."/>
            <person name="Ohashi A."/>
            <person name="Cruz R."/>
            <person name="Yamaguchi T."/>
            <person name="Sekiguchi Y."/>
        </authorList>
    </citation>
    <scope>NUCLEOTIDE SEQUENCE [LARGE SCALE GENOMIC DNA]</scope>
    <source>
        <strain evidence="3">TC1</strain>
    </source>
</reference>
<dbReference type="Proteomes" id="UP000053370">
    <property type="component" value="Unassembled WGS sequence"/>
</dbReference>
<evidence type="ECO:0000259" key="2">
    <source>
        <dbReference type="Pfam" id="PF22725"/>
    </source>
</evidence>
<dbReference type="Pfam" id="PF22725">
    <property type="entry name" value="GFO_IDH_MocA_C3"/>
    <property type="match status" value="1"/>
</dbReference>
<dbReference type="SUPFAM" id="SSF51735">
    <property type="entry name" value="NAD(P)-binding Rossmann-fold domains"/>
    <property type="match status" value="1"/>
</dbReference>
<organism evidence="3">
    <name type="scientific">Flexilinea flocculi</name>
    <dbReference type="NCBI Taxonomy" id="1678840"/>
    <lineage>
        <taxon>Bacteria</taxon>
        <taxon>Bacillati</taxon>
        <taxon>Chloroflexota</taxon>
        <taxon>Anaerolineae</taxon>
        <taxon>Anaerolineales</taxon>
        <taxon>Anaerolineaceae</taxon>
        <taxon>Flexilinea</taxon>
    </lineage>
</organism>
<protein>
    <submittedName>
        <fullName evidence="3">Predicted dehydrogenase</fullName>
    </submittedName>
</protein>
<dbReference type="PATRIC" id="fig|1678840.3.peg.583"/>